<dbReference type="STRING" id="167548.EU98_1812"/>
<gene>
    <name evidence="1" type="ORF">EU98_1812</name>
</gene>
<protein>
    <recommendedName>
        <fullName evidence="3">Methyltransferase type 11 domain-containing protein</fullName>
    </recommendedName>
</protein>
<dbReference type="SUPFAM" id="SSF53335">
    <property type="entry name" value="S-adenosyl-L-methionine-dependent methyltransferases"/>
    <property type="match status" value="1"/>
</dbReference>
<dbReference type="RefSeq" id="WP_193743047.1">
    <property type="nucleotide sequence ID" value="NZ_JNAO01000013.1"/>
</dbReference>
<dbReference type="eggNOG" id="ENOG50331NT">
    <property type="taxonomic scope" value="Bacteria"/>
</dbReference>
<name>A0A0A2AIC1_PROMR</name>
<accession>A0A0A2AIC1</accession>
<dbReference type="Proteomes" id="UP000030533">
    <property type="component" value="Unassembled WGS sequence"/>
</dbReference>
<dbReference type="Pfam" id="PF13489">
    <property type="entry name" value="Methyltransf_23"/>
    <property type="match status" value="1"/>
</dbReference>
<dbReference type="Gene3D" id="3.40.50.150">
    <property type="entry name" value="Vaccinia Virus protein VP39"/>
    <property type="match status" value="1"/>
</dbReference>
<evidence type="ECO:0000313" key="1">
    <source>
        <dbReference type="EMBL" id="KGG00280.1"/>
    </source>
</evidence>
<reference evidence="2" key="1">
    <citation type="journal article" date="2014" name="Sci. Data">
        <title>Genomes of diverse isolates of the marine cyanobacterium Prochlorococcus.</title>
        <authorList>
            <person name="Biller S."/>
            <person name="Berube P."/>
            <person name="Thompson J."/>
            <person name="Kelly L."/>
            <person name="Roggensack S."/>
            <person name="Awad L."/>
            <person name="Roache-Johnson K."/>
            <person name="Ding H."/>
            <person name="Giovannoni S.J."/>
            <person name="Moore L.R."/>
            <person name="Chisholm S.W."/>
        </authorList>
    </citation>
    <scope>NUCLEOTIDE SEQUENCE [LARGE SCALE GENOMIC DNA]</scope>
    <source>
        <strain evidence="2">MIT 9314</strain>
    </source>
</reference>
<evidence type="ECO:0008006" key="3">
    <source>
        <dbReference type="Google" id="ProtNLM"/>
    </source>
</evidence>
<proteinExistence type="predicted"/>
<dbReference type="InterPro" id="IPR029063">
    <property type="entry name" value="SAM-dependent_MTases_sf"/>
</dbReference>
<dbReference type="AlphaFoldDB" id="A0A0A2AIC1"/>
<dbReference type="EMBL" id="JNAO01000013">
    <property type="protein sequence ID" value="KGG00280.1"/>
    <property type="molecule type" value="Genomic_DNA"/>
</dbReference>
<comment type="caution">
    <text evidence="1">The sequence shown here is derived from an EMBL/GenBank/DDBJ whole genome shotgun (WGS) entry which is preliminary data.</text>
</comment>
<evidence type="ECO:0000313" key="2">
    <source>
        <dbReference type="Proteomes" id="UP000030533"/>
    </source>
</evidence>
<organism evidence="1 2">
    <name type="scientific">Prochlorococcus marinus str. MIT 9314</name>
    <dbReference type="NCBI Taxonomy" id="167548"/>
    <lineage>
        <taxon>Bacteria</taxon>
        <taxon>Bacillati</taxon>
        <taxon>Cyanobacteriota</taxon>
        <taxon>Cyanophyceae</taxon>
        <taxon>Synechococcales</taxon>
        <taxon>Prochlorococcaceae</taxon>
        <taxon>Prochlorococcus</taxon>
    </lineage>
</organism>
<sequence>MEQKKTGFIKGKVLTLGQQSVWINSLQSSKIFKNYNLKKWNLKENIDYRNNNKYFKNTSKENNLSCKALLTIMGADNVEAMDISDYEGADIIHNLNNPISKSLFEQYDAIIDSGTLEHIFDTPTALKNICDMLKPDGSLFLAYPCSNSIDHGFYSFSPTLFFDFFEANGFTNLSAYLHEGSPRLYERKGRLFKYKHTCKEIPIVSSRGIELIFFAQKSKEYKSDNLRKPIQLIYNERKYEKDEENLNSIKSKNLFSKRLILFLKNISLNILLYLPYEFERICFNMIRRNKIIKYIGRF</sequence>